<organism evidence="2 3">
    <name type="scientific">Pyricularia oryzae</name>
    <name type="common">Rice blast fungus</name>
    <name type="synonym">Magnaporthe oryzae</name>
    <dbReference type="NCBI Taxonomy" id="318829"/>
    <lineage>
        <taxon>Eukaryota</taxon>
        <taxon>Fungi</taxon>
        <taxon>Dikarya</taxon>
        <taxon>Ascomycota</taxon>
        <taxon>Pezizomycotina</taxon>
        <taxon>Sordariomycetes</taxon>
        <taxon>Sordariomycetidae</taxon>
        <taxon>Magnaporthales</taxon>
        <taxon>Pyriculariaceae</taxon>
        <taxon>Pyricularia</taxon>
    </lineage>
</organism>
<name>A0A4P7N768_PYROR</name>
<gene>
    <name evidence="2" type="ORF">PoMZ_03245</name>
</gene>
<dbReference type="Proteomes" id="UP000294847">
    <property type="component" value="Chromosome 3"/>
</dbReference>
<protein>
    <submittedName>
        <fullName evidence="2">Uncharacterized protein</fullName>
    </submittedName>
</protein>
<feature type="compositionally biased region" description="Gly residues" evidence="1">
    <location>
        <begin position="258"/>
        <end position="270"/>
    </location>
</feature>
<accession>A0A4P7N768</accession>
<dbReference type="AlphaFoldDB" id="A0A4P7N768"/>
<evidence type="ECO:0000313" key="3">
    <source>
        <dbReference type="Proteomes" id="UP000294847"/>
    </source>
</evidence>
<evidence type="ECO:0000256" key="1">
    <source>
        <dbReference type="SAM" id="MobiDB-lite"/>
    </source>
</evidence>
<reference evidence="2 3" key="1">
    <citation type="journal article" date="2019" name="Mol. Biol. Evol.">
        <title>Blast fungal genomes show frequent chromosomal changes, gene gains and losses, and effector gene turnover.</title>
        <authorList>
            <person name="Gomez Luciano L.B."/>
            <person name="Jason Tsai I."/>
            <person name="Chuma I."/>
            <person name="Tosa Y."/>
            <person name="Chen Y.H."/>
            <person name="Li J.Y."/>
            <person name="Li M.Y."/>
            <person name="Jade Lu M.Y."/>
            <person name="Nakayashiki H."/>
            <person name="Li W.H."/>
        </authorList>
    </citation>
    <scope>NUCLEOTIDE SEQUENCE [LARGE SCALE GENOMIC DNA]</scope>
    <source>
        <strain evidence="2">MZ5-1-6</strain>
    </source>
</reference>
<feature type="region of interest" description="Disordered" evidence="1">
    <location>
        <begin position="257"/>
        <end position="290"/>
    </location>
</feature>
<dbReference type="EMBL" id="CP034206">
    <property type="protein sequence ID" value="QBZ58299.1"/>
    <property type="molecule type" value="Genomic_DNA"/>
</dbReference>
<evidence type="ECO:0000313" key="2">
    <source>
        <dbReference type="EMBL" id="QBZ58299.1"/>
    </source>
</evidence>
<sequence>MTQALCLVGLAAVDRSRIRGWVLCKLDLIHAAHNWKQHKKSHAALHPKNGASSAVTTGPQTRVVLLVGAGLVVGGPVPAGGLQLGQVDGGGDLVDALEELDAQALGDVPGDVAVEQPGARVVGAERHGQPAVAREHRHVAARRVGPGQAGRVARGVKDGGRGHVGGAAQHVKVVAVEVHGVVALGDVGVSLGDVLEGRLVPGDVHVDVVDGPVDALDALPVLGGDGRVEGVVGAGAEDSLGEVLAHDGREVDNVEAGGVEGGARVGGQGRGRSTLVLEDGGRGQGVGGAAASDRNVEPVVAHGLVGLNGHVVPLADADQELVGGEGLDGDKVGLDHREWMASEPDLEDVVDRRVDDAEAVASARLEHRALVAATCRATGRADSLAVEEDVVAGRSSTRRRDQLVLDAVGTLVIPCTSQ</sequence>
<proteinExistence type="predicted"/>